<dbReference type="RefSeq" id="WP_221031187.1">
    <property type="nucleotide sequence ID" value="NZ_CP139781.1"/>
</dbReference>
<evidence type="ECO:0000256" key="2">
    <source>
        <dbReference type="ARBA" id="ARBA00022898"/>
    </source>
</evidence>
<keyword evidence="5" id="KW-1185">Reference proteome</keyword>
<sequence length="328" mass="34674">MFRPSASSHRPPPLPSPGPTPLLALPFSAEGVTLYAKAEYLLPSGSIKDRLAATVFNDLLRTRAPSPDLRVVEVSSGNTGIALATLGARLGIKVHILMSDSASAERCHLIRHLGAELTLFRANQGYLSGIALAEQMAATDPEHTYLPRQFENPRNVADHATHTGPEILAQIPHGQVDAFVAGYGTGGTLAGCGAALREPNPDCQLVAVEAVGGHGTLAELPCCELIEGFTGGFQPPLLRQARLDRTERVDSAEAFAAARRLARDYGLFVGPSSGANIIAALRVARELGPAAQVATVLCDRADRYLSTQLFPPIDAFDVGFSAPRSSQN</sequence>
<dbReference type="Proteomes" id="UP000738431">
    <property type="component" value="Chromosome"/>
</dbReference>
<dbReference type="SUPFAM" id="SSF53686">
    <property type="entry name" value="Tryptophan synthase beta subunit-like PLP-dependent enzymes"/>
    <property type="match status" value="1"/>
</dbReference>
<dbReference type="InterPro" id="IPR036052">
    <property type="entry name" value="TrpB-like_PALP_sf"/>
</dbReference>
<name>A0ABZ1C6V0_9BACT</name>
<dbReference type="InterPro" id="IPR001926">
    <property type="entry name" value="TrpB-like_PALP"/>
</dbReference>
<keyword evidence="2" id="KW-0663">Pyridoxal phosphate</keyword>
<keyword evidence="4" id="KW-0808">Transferase</keyword>
<dbReference type="PROSITE" id="PS00901">
    <property type="entry name" value="CYS_SYNTHASE"/>
    <property type="match status" value="1"/>
</dbReference>
<reference evidence="4 5" key="1">
    <citation type="submission" date="2023-12" db="EMBL/GenBank/DDBJ databases">
        <title>Description of an unclassified Opitutus bacterium of Verrucomicrobiota.</title>
        <authorList>
            <person name="Zhang D.-F."/>
        </authorList>
    </citation>
    <scope>NUCLEOTIDE SEQUENCE [LARGE SCALE GENOMIC DNA]</scope>
    <source>
        <strain evidence="4 5">WL0086</strain>
    </source>
</reference>
<dbReference type="InterPro" id="IPR050214">
    <property type="entry name" value="Cys_Synth/Cystath_Beta-Synth"/>
</dbReference>
<evidence type="ECO:0000259" key="3">
    <source>
        <dbReference type="Pfam" id="PF00291"/>
    </source>
</evidence>
<accession>A0ABZ1C6V0</accession>
<organism evidence="4 5">
    <name type="scientific">Actomonas aquatica</name>
    <dbReference type="NCBI Taxonomy" id="2866162"/>
    <lineage>
        <taxon>Bacteria</taxon>
        <taxon>Pseudomonadati</taxon>
        <taxon>Verrucomicrobiota</taxon>
        <taxon>Opitutia</taxon>
        <taxon>Opitutales</taxon>
        <taxon>Opitutaceae</taxon>
        <taxon>Actomonas</taxon>
    </lineage>
</organism>
<gene>
    <name evidence="4" type="ORF">K1X11_015695</name>
</gene>
<feature type="domain" description="Tryptophan synthase beta chain-like PALP" evidence="3">
    <location>
        <begin position="17"/>
        <end position="299"/>
    </location>
</feature>
<dbReference type="EC" id="2.5.1.-" evidence="4"/>
<dbReference type="Gene3D" id="3.40.50.1100">
    <property type="match status" value="2"/>
</dbReference>
<dbReference type="GO" id="GO:0016740">
    <property type="term" value="F:transferase activity"/>
    <property type="evidence" value="ECO:0007669"/>
    <property type="project" value="UniProtKB-KW"/>
</dbReference>
<dbReference type="PANTHER" id="PTHR10314">
    <property type="entry name" value="CYSTATHIONINE BETA-SYNTHASE"/>
    <property type="match status" value="1"/>
</dbReference>
<evidence type="ECO:0000313" key="5">
    <source>
        <dbReference type="Proteomes" id="UP000738431"/>
    </source>
</evidence>
<evidence type="ECO:0000313" key="4">
    <source>
        <dbReference type="EMBL" id="WRQ86259.1"/>
    </source>
</evidence>
<dbReference type="InterPro" id="IPR001216">
    <property type="entry name" value="P-phosphate_BS"/>
</dbReference>
<dbReference type="EMBL" id="CP139781">
    <property type="protein sequence ID" value="WRQ86259.1"/>
    <property type="molecule type" value="Genomic_DNA"/>
</dbReference>
<protein>
    <submittedName>
        <fullName evidence="4">Cysteine synthase family protein</fullName>
        <ecNumber evidence="4">2.5.1.-</ecNumber>
    </submittedName>
</protein>
<evidence type="ECO:0000256" key="1">
    <source>
        <dbReference type="ARBA" id="ARBA00001933"/>
    </source>
</evidence>
<comment type="cofactor">
    <cofactor evidence="1">
        <name>pyridoxal 5'-phosphate</name>
        <dbReference type="ChEBI" id="CHEBI:597326"/>
    </cofactor>
</comment>
<dbReference type="CDD" id="cd01561">
    <property type="entry name" value="CBS_like"/>
    <property type="match status" value="1"/>
</dbReference>
<proteinExistence type="predicted"/>
<dbReference type="Pfam" id="PF00291">
    <property type="entry name" value="PALP"/>
    <property type="match status" value="1"/>
</dbReference>